<dbReference type="AlphaFoldDB" id="A0A8X8LDK6"/>
<feature type="transmembrane region" description="Helical" evidence="6">
    <location>
        <begin position="439"/>
        <end position="458"/>
    </location>
</feature>
<keyword evidence="3 6" id="KW-0812">Transmembrane</keyword>
<evidence type="ECO:0000313" key="7">
    <source>
        <dbReference type="EMBL" id="SDW86448.1"/>
    </source>
</evidence>
<dbReference type="EMBL" id="FNNO01000006">
    <property type="protein sequence ID" value="SDW86448.1"/>
    <property type="molecule type" value="Genomic_DNA"/>
</dbReference>
<feature type="transmembrane region" description="Helical" evidence="6">
    <location>
        <begin position="379"/>
        <end position="400"/>
    </location>
</feature>
<feature type="transmembrane region" description="Helical" evidence="6">
    <location>
        <begin position="287"/>
        <end position="305"/>
    </location>
</feature>
<evidence type="ECO:0000256" key="5">
    <source>
        <dbReference type="ARBA" id="ARBA00023136"/>
    </source>
</evidence>
<feature type="transmembrane region" description="Helical" evidence="6">
    <location>
        <begin position="5"/>
        <end position="24"/>
    </location>
</feature>
<evidence type="ECO:0000256" key="2">
    <source>
        <dbReference type="ARBA" id="ARBA00022475"/>
    </source>
</evidence>
<dbReference type="RefSeq" id="WP_092723627.1">
    <property type="nucleotide sequence ID" value="NZ_FNNO01000006.1"/>
</dbReference>
<keyword evidence="2" id="KW-1003">Cell membrane</keyword>
<evidence type="ECO:0000256" key="1">
    <source>
        <dbReference type="ARBA" id="ARBA00004651"/>
    </source>
</evidence>
<keyword evidence="4 6" id="KW-1133">Transmembrane helix</keyword>
<feature type="transmembrane region" description="Helical" evidence="6">
    <location>
        <begin position="412"/>
        <end position="433"/>
    </location>
</feature>
<dbReference type="PANTHER" id="PTHR30250">
    <property type="entry name" value="PST FAMILY PREDICTED COLANIC ACID TRANSPORTER"/>
    <property type="match status" value="1"/>
</dbReference>
<protein>
    <submittedName>
        <fullName evidence="7">Membrane protein involved in the export of O-antigen and teichoic acid</fullName>
    </submittedName>
</protein>
<evidence type="ECO:0000256" key="6">
    <source>
        <dbReference type="SAM" id="Phobius"/>
    </source>
</evidence>
<feature type="transmembrane region" description="Helical" evidence="6">
    <location>
        <begin position="115"/>
        <end position="137"/>
    </location>
</feature>
<name>A0A8X8LDK6_9BACT</name>
<proteinExistence type="predicted"/>
<dbReference type="PANTHER" id="PTHR30250:SF11">
    <property type="entry name" value="O-ANTIGEN TRANSPORTER-RELATED"/>
    <property type="match status" value="1"/>
</dbReference>
<dbReference type="Pfam" id="PF01943">
    <property type="entry name" value="Polysacc_synt"/>
    <property type="match status" value="1"/>
</dbReference>
<organism evidence="7 8">
    <name type="scientific">Hydrobacter penzbergensis</name>
    <dbReference type="NCBI Taxonomy" id="1235997"/>
    <lineage>
        <taxon>Bacteria</taxon>
        <taxon>Pseudomonadati</taxon>
        <taxon>Bacteroidota</taxon>
        <taxon>Chitinophagia</taxon>
        <taxon>Chitinophagales</taxon>
        <taxon>Chitinophagaceae</taxon>
        <taxon>Hydrobacter</taxon>
    </lineage>
</organism>
<comment type="caution">
    <text evidence="7">The sequence shown here is derived from an EMBL/GenBank/DDBJ whole genome shotgun (WGS) entry which is preliminary data.</text>
</comment>
<feature type="transmembrane region" description="Helical" evidence="6">
    <location>
        <begin position="36"/>
        <end position="64"/>
    </location>
</feature>
<dbReference type="Proteomes" id="UP000198711">
    <property type="component" value="Unassembled WGS sequence"/>
</dbReference>
<evidence type="ECO:0000313" key="8">
    <source>
        <dbReference type="Proteomes" id="UP000198711"/>
    </source>
</evidence>
<feature type="transmembrane region" description="Helical" evidence="6">
    <location>
        <begin position="325"/>
        <end position="342"/>
    </location>
</feature>
<dbReference type="GO" id="GO:0005886">
    <property type="term" value="C:plasma membrane"/>
    <property type="evidence" value="ECO:0007669"/>
    <property type="project" value="UniProtKB-SubCell"/>
</dbReference>
<evidence type="ECO:0000256" key="4">
    <source>
        <dbReference type="ARBA" id="ARBA00022989"/>
    </source>
</evidence>
<evidence type="ECO:0000256" key="3">
    <source>
        <dbReference type="ARBA" id="ARBA00022692"/>
    </source>
</evidence>
<dbReference type="InterPro" id="IPR002797">
    <property type="entry name" value="Polysacc_synth"/>
</dbReference>
<feature type="transmembrane region" description="Helical" evidence="6">
    <location>
        <begin position="170"/>
        <end position="192"/>
    </location>
</feature>
<keyword evidence="5 6" id="KW-0472">Membrane</keyword>
<comment type="subcellular location">
    <subcellularLocation>
        <location evidence="1">Cell membrane</location>
        <topology evidence="1">Multi-pass membrane protein</topology>
    </subcellularLocation>
</comment>
<keyword evidence="8" id="KW-1185">Reference proteome</keyword>
<feature type="transmembrane region" description="Helical" evidence="6">
    <location>
        <begin position="354"/>
        <end position="373"/>
    </location>
</feature>
<sequence>MNHTVIYGIGSAIQSLINFAFLPLFTKFLTTEEFGIYSLVLLIGTFAGAFFFFGASSALSRFYFDDDTIQYKKNAIATAFNITIFGVICQIVLGFVFATQLSILLTNKPIYSRHIILMFVASSLGIIQNLLLLILRLEKKSRSFILATISGASISLLVIVYFLAYKNQGIYAPILGLLSGNAVTILFCLLFVTSKLHFSINISAFKTYIAFGIPTVLNGLAYYLLDWLDRFMIKAFGSLSDVGIYSMGYKIGMVIYILFITPFAMIWSTMRMQYAKQSNYDQMTTKVVSYFTLVGITITLLLSLFAKEILILFSGNNAYLVSYKVVPWVMMACLINGYGNILDYGIYREKKIHYYYIILIVSCVINAILNYLFIPKLGYIAAAYATFITYLFYIIVLYIVSNKYYNIKVEWARVLSLYVFAFGLLFLASTFPFNDFICFILKIILFISAIIVTFLRWLTAQERKLVFDTLNKMKGKLFTNKIYKSAE</sequence>
<feature type="transmembrane region" description="Helical" evidence="6">
    <location>
        <begin position="244"/>
        <end position="267"/>
    </location>
</feature>
<gene>
    <name evidence="7" type="ORF">SAMN05444410_106167</name>
</gene>
<dbReference type="InterPro" id="IPR050833">
    <property type="entry name" value="Poly_Biosynth_Transport"/>
</dbReference>
<reference evidence="7 8" key="1">
    <citation type="submission" date="2016-10" db="EMBL/GenBank/DDBJ databases">
        <authorList>
            <person name="Varghese N."/>
            <person name="Submissions S."/>
        </authorList>
    </citation>
    <scope>NUCLEOTIDE SEQUENCE [LARGE SCALE GENOMIC DNA]</scope>
    <source>
        <strain evidence="7 8">DSM 25353</strain>
    </source>
</reference>
<feature type="transmembrane region" description="Helical" evidence="6">
    <location>
        <begin position="204"/>
        <end position="224"/>
    </location>
</feature>
<accession>A0A8X8LDK6</accession>
<feature type="transmembrane region" description="Helical" evidence="6">
    <location>
        <begin position="144"/>
        <end position="164"/>
    </location>
</feature>
<feature type="transmembrane region" description="Helical" evidence="6">
    <location>
        <begin position="76"/>
        <end position="103"/>
    </location>
</feature>